<keyword evidence="2" id="KW-0479">Metal-binding</keyword>
<dbReference type="InterPro" id="IPR050457">
    <property type="entry name" value="ZnFinger_BTB_dom_contain"/>
</dbReference>
<dbReference type="SUPFAM" id="SSF54695">
    <property type="entry name" value="POZ domain"/>
    <property type="match status" value="1"/>
</dbReference>
<dbReference type="PANTHER" id="PTHR46105">
    <property type="entry name" value="AGAP004733-PA"/>
    <property type="match status" value="1"/>
</dbReference>
<feature type="compositionally biased region" description="Polar residues" evidence="10">
    <location>
        <begin position="202"/>
        <end position="211"/>
    </location>
</feature>
<keyword evidence="9" id="KW-0539">Nucleus</keyword>
<evidence type="ECO:0000256" key="7">
    <source>
        <dbReference type="ARBA" id="ARBA00023125"/>
    </source>
</evidence>
<evidence type="ECO:0000256" key="10">
    <source>
        <dbReference type="SAM" id="MobiDB-lite"/>
    </source>
</evidence>
<keyword evidence="5" id="KW-0862">Zinc</keyword>
<dbReference type="GO" id="GO:0005634">
    <property type="term" value="C:nucleus"/>
    <property type="evidence" value="ECO:0007669"/>
    <property type="project" value="UniProtKB-SubCell"/>
</dbReference>
<name>K1QVH6_MAGGI</name>
<evidence type="ECO:0000313" key="11">
    <source>
        <dbReference type="EMBL" id="EKC40877.1"/>
    </source>
</evidence>
<keyword evidence="7" id="KW-0238">DNA-binding</keyword>
<feature type="compositionally biased region" description="Polar residues" evidence="10">
    <location>
        <begin position="355"/>
        <end position="379"/>
    </location>
</feature>
<organism evidence="11">
    <name type="scientific">Magallana gigas</name>
    <name type="common">Pacific oyster</name>
    <name type="synonym">Crassostrea gigas</name>
    <dbReference type="NCBI Taxonomy" id="29159"/>
    <lineage>
        <taxon>Eukaryota</taxon>
        <taxon>Metazoa</taxon>
        <taxon>Spiralia</taxon>
        <taxon>Lophotrochozoa</taxon>
        <taxon>Mollusca</taxon>
        <taxon>Bivalvia</taxon>
        <taxon>Autobranchia</taxon>
        <taxon>Pteriomorphia</taxon>
        <taxon>Ostreida</taxon>
        <taxon>Ostreoidea</taxon>
        <taxon>Ostreidae</taxon>
        <taxon>Magallana</taxon>
    </lineage>
</organism>
<evidence type="ECO:0000256" key="2">
    <source>
        <dbReference type="ARBA" id="ARBA00022723"/>
    </source>
</evidence>
<dbReference type="AlphaFoldDB" id="K1QVH6"/>
<evidence type="ECO:0000256" key="5">
    <source>
        <dbReference type="ARBA" id="ARBA00022833"/>
    </source>
</evidence>
<feature type="compositionally biased region" description="Low complexity" evidence="10">
    <location>
        <begin position="276"/>
        <end position="297"/>
    </location>
</feature>
<dbReference type="PANTHER" id="PTHR46105:SF5">
    <property type="entry name" value="ZINC FINGER AND BTB DOMAIN-CONTAINING PROTEIN 44 ISOFORM X1"/>
    <property type="match status" value="1"/>
</dbReference>
<feature type="compositionally biased region" description="Polar residues" evidence="10">
    <location>
        <begin position="417"/>
        <end position="441"/>
    </location>
</feature>
<feature type="compositionally biased region" description="Basic and acidic residues" evidence="10">
    <location>
        <begin position="885"/>
        <end position="898"/>
    </location>
</feature>
<proteinExistence type="predicted"/>
<feature type="region of interest" description="Disordered" evidence="10">
    <location>
        <begin position="458"/>
        <end position="494"/>
    </location>
</feature>
<evidence type="ECO:0000256" key="1">
    <source>
        <dbReference type="ARBA" id="ARBA00004123"/>
    </source>
</evidence>
<dbReference type="HOGENOM" id="CLU_322443_0_0_1"/>
<dbReference type="InterPro" id="IPR011333">
    <property type="entry name" value="SKP1/BTB/POZ_sf"/>
</dbReference>
<evidence type="ECO:0000256" key="4">
    <source>
        <dbReference type="ARBA" id="ARBA00022771"/>
    </source>
</evidence>
<dbReference type="GO" id="GO:0008270">
    <property type="term" value="F:zinc ion binding"/>
    <property type="evidence" value="ECO:0007669"/>
    <property type="project" value="UniProtKB-KW"/>
</dbReference>
<feature type="compositionally biased region" description="Polar residues" evidence="10">
    <location>
        <begin position="307"/>
        <end position="344"/>
    </location>
</feature>
<keyword evidence="8" id="KW-0804">Transcription</keyword>
<keyword evidence="4" id="KW-0863">Zinc-finger</keyword>
<dbReference type="Gene3D" id="3.30.710.10">
    <property type="entry name" value="Potassium Channel Kv1.1, Chain A"/>
    <property type="match status" value="1"/>
</dbReference>
<dbReference type="InterPro" id="IPR000210">
    <property type="entry name" value="BTB/POZ_dom"/>
</dbReference>
<feature type="region of interest" description="Disordered" evidence="10">
    <location>
        <begin position="730"/>
        <end position="752"/>
    </location>
</feature>
<dbReference type="GO" id="GO:0000981">
    <property type="term" value="F:DNA-binding transcription factor activity, RNA polymerase II-specific"/>
    <property type="evidence" value="ECO:0007669"/>
    <property type="project" value="TreeGrafter"/>
</dbReference>
<protein>
    <submittedName>
        <fullName evidence="11">Transcription regulator protein BACH1</fullName>
    </submittedName>
</protein>
<evidence type="ECO:0000256" key="3">
    <source>
        <dbReference type="ARBA" id="ARBA00022737"/>
    </source>
</evidence>
<dbReference type="EMBL" id="JH816363">
    <property type="protein sequence ID" value="EKC40877.1"/>
    <property type="molecule type" value="Genomic_DNA"/>
</dbReference>
<evidence type="ECO:0000256" key="8">
    <source>
        <dbReference type="ARBA" id="ARBA00023163"/>
    </source>
</evidence>
<feature type="compositionally biased region" description="Low complexity" evidence="10">
    <location>
        <begin position="741"/>
        <end position="751"/>
    </location>
</feature>
<evidence type="ECO:0000256" key="6">
    <source>
        <dbReference type="ARBA" id="ARBA00023015"/>
    </source>
</evidence>
<feature type="region of interest" description="Disordered" evidence="10">
    <location>
        <begin position="155"/>
        <end position="213"/>
    </location>
</feature>
<keyword evidence="6" id="KW-0805">Transcription regulation</keyword>
<dbReference type="InParanoid" id="K1QVH6"/>
<comment type="subcellular location">
    <subcellularLocation>
        <location evidence="1">Nucleus</location>
    </subcellularLocation>
</comment>
<dbReference type="PROSITE" id="PS50097">
    <property type="entry name" value="BTB"/>
    <property type="match status" value="1"/>
</dbReference>
<keyword evidence="3" id="KW-0677">Repeat</keyword>
<reference evidence="11" key="1">
    <citation type="journal article" date="2012" name="Nature">
        <title>The oyster genome reveals stress adaptation and complexity of shell formation.</title>
        <authorList>
            <person name="Zhang G."/>
            <person name="Fang X."/>
            <person name="Guo X."/>
            <person name="Li L."/>
            <person name="Luo R."/>
            <person name="Xu F."/>
            <person name="Yang P."/>
            <person name="Zhang L."/>
            <person name="Wang X."/>
            <person name="Qi H."/>
            <person name="Xiong Z."/>
            <person name="Que H."/>
            <person name="Xie Y."/>
            <person name="Holland P.W."/>
            <person name="Paps J."/>
            <person name="Zhu Y."/>
            <person name="Wu F."/>
            <person name="Chen Y."/>
            <person name="Wang J."/>
            <person name="Peng C."/>
            <person name="Meng J."/>
            <person name="Yang L."/>
            <person name="Liu J."/>
            <person name="Wen B."/>
            <person name="Zhang N."/>
            <person name="Huang Z."/>
            <person name="Zhu Q."/>
            <person name="Feng Y."/>
            <person name="Mount A."/>
            <person name="Hedgecock D."/>
            <person name="Xu Z."/>
            <person name="Liu Y."/>
            <person name="Domazet-Loso T."/>
            <person name="Du Y."/>
            <person name="Sun X."/>
            <person name="Zhang S."/>
            <person name="Liu B."/>
            <person name="Cheng P."/>
            <person name="Jiang X."/>
            <person name="Li J."/>
            <person name="Fan D."/>
            <person name="Wang W."/>
            <person name="Fu W."/>
            <person name="Wang T."/>
            <person name="Wang B."/>
            <person name="Zhang J."/>
            <person name="Peng Z."/>
            <person name="Li Y."/>
            <person name="Li N."/>
            <person name="Wang J."/>
            <person name="Chen M."/>
            <person name="He Y."/>
            <person name="Tan F."/>
            <person name="Song X."/>
            <person name="Zheng Q."/>
            <person name="Huang R."/>
            <person name="Yang H."/>
            <person name="Du X."/>
            <person name="Chen L."/>
            <person name="Yang M."/>
            <person name="Gaffney P.M."/>
            <person name="Wang S."/>
            <person name="Luo L."/>
            <person name="She Z."/>
            <person name="Ming Y."/>
            <person name="Huang W."/>
            <person name="Zhang S."/>
            <person name="Huang B."/>
            <person name="Zhang Y."/>
            <person name="Qu T."/>
            <person name="Ni P."/>
            <person name="Miao G."/>
            <person name="Wang J."/>
            <person name="Wang Q."/>
            <person name="Steinberg C.E."/>
            <person name="Wang H."/>
            <person name="Li N."/>
            <person name="Qian L."/>
            <person name="Zhang G."/>
            <person name="Li Y."/>
            <person name="Yang H."/>
            <person name="Liu X."/>
            <person name="Wang J."/>
            <person name="Yin Y."/>
            <person name="Wang J."/>
        </authorList>
    </citation>
    <scope>NUCLEOTIDE SEQUENCE [LARGE SCALE GENOMIC DNA]</scope>
    <source>
        <strain evidence="11">05x7-T-G4-1.051#20</strain>
    </source>
</reference>
<dbReference type="Pfam" id="PF00651">
    <property type="entry name" value="BTB"/>
    <property type="match status" value="1"/>
</dbReference>
<accession>K1QVH6</accession>
<gene>
    <name evidence="11" type="ORF">CGI_10028591</name>
</gene>
<feature type="compositionally biased region" description="Low complexity" evidence="10">
    <location>
        <begin position="382"/>
        <end position="413"/>
    </location>
</feature>
<evidence type="ECO:0000256" key="9">
    <source>
        <dbReference type="ARBA" id="ARBA00023242"/>
    </source>
</evidence>
<feature type="region of interest" description="Disordered" evidence="10">
    <location>
        <begin position="877"/>
        <end position="898"/>
    </location>
</feature>
<dbReference type="SMART" id="SM00225">
    <property type="entry name" value="BTB"/>
    <property type="match status" value="1"/>
</dbReference>
<feature type="region of interest" description="Disordered" evidence="10">
    <location>
        <begin position="261"/>
        <end position="445"/>
    </location>
</feature>
<sequence>MFYHKVYMNQIHSSSLLCQLASMWKNQVLCDAVIKAGSSQIKAHRVVLVAACPMLHSMKNASVGSNLEVRLAADIKADAINTFLQYLYEGFMMLTEENTKDVEKIARVLQVDSVLKCCADFYKCLHAGDKYEYSFHDNAEFKHVRASDLLKVHERNKRTSEIQPPSPGVKRQRIQSRGSSDSFNDFGASDPWDRVPREGLMGSSSARNTQPGVIEIMEDSVEIVHSDKPEDSGGTRRDNPQDRMSISVASQMKANNDVQIINASSGSEPPPRITASSSESSRFSSHPSFSHSQGSSSLGFRHDPNFANPNSASGSRLPTSPSAHSRMPSPSSAYHLPQRTSAHSQPKPFAAGNAAQASKSYNIPSPGEQSRSSQDQSRVTAGASTLSFSSSSSSLVGPPSSSPSTSTQAPQPVALWRSTSSDAVATGSTAASQMSESTPATSDADISIVKVESEVSFDEQFHGDDPNVTFEPDDQSGDWNREDTSNEESNASEDKMPQWMADTMKDIAAGQGTTQEYRGLPNLPATYRSNLGRSPSLDPVNYIFIELGQPLPEGYVRLDEEEKVCVPSVWLNRTLSQCVGKPAFFTLKKLVNGFVNPWECKYGGTSAYKNTPLEPVFNALLCWMRQQPAQSLAAFEKSLLTSYPTNQYDTMNAVAKCRDPLTGQYHVAISEGPGFEIKCCPHNMQIISAFLWKVGSRIGREQKISGLAKNDSDENLHRIVPTEGKKQKRCLLSNTTDDRPSPSGDPSGGRSKLSEYIDKLHELQTKAMYFDMMRNRPKVSASSDPVEDIESADSSSEVLKGLDLTIRSSQQKHVPIYNKDRKYTPCLYCGRLKNRTRSGWRVNTFYRCLQCDVPLCVNDRNCFVLYHKYFLGMTNVENPGRRRSRDTGQVEVKKETNG</sequence>
<dbReference type="GO" id="GO:0000978">
    <property type="term" value="F:RNA polymerase II cis-regulatory region sequence-specific DNA binding"/>
    <property type="evidence" value="ECO:0007669"/>
    <property type="project" value="TreeGrafter"/>
</dbReference>